<gene>
    <name evidence="1" type="ORF">XENORESO_008618</name>
</gene>
<evidence type="ECO:0000313" key="1">
    <source>
        <dbReference type="EMBL" id="MEQ2275778.1"/>
    </source>
</evidence>
<sequence length="119" mass="13536">MGRVRQKSGLFQEVESQRLLFMEQQKTSEKNNLKENVKTWKQHNISSTVCVYVSGSAVGSGTVSCVMNQSPLFQPGCFSFLLLATFHQNHKLKLVFFSLCSGWRVCWSLKGNDCKDFSF</sequence>
<organism evidence="1 2">
    <name type="scientific">Xenotaenia resolanae</name>
    <dbReference type="NCBI Taxonomy" id="208358"/>
    <lineage>
        <taxon>Eukaryota</taxon>
        <taxon>Metazoa</taxon>
        <taxon>Chordata</taxon>
        <taxon>Craniata</taxon>
        <taxon>Vertebrata</taxon>
        <taxon>Euteleostomi</taxon>
        <taxon>Actinopterygii</taxon>
        <taxon>Neopterygii</taxon>
        <taxon>Teleostei</taxon>
        <taxon>Neoteleostei</taxon>
        <taxon>Acanthomorphata</taxon>
        <taxon>Ovalentaria</taxon>
        <taxon>Atherinomorphae</taxon>
        <taxon>Cyprinodontiformes</taxon>
        <taxon>Goodeidae</taxon>
        <taxon>Xenotaenia</taxon>
    </lineage>
</organism>
<proteinExistence type="predicted"/>
<reference evidence="1 2" key="1">
    <citation type="submission" date="2021-06" db="EMBL/GenBank/DDBJ databases">
        <authorList>
            <person name="Palmer J.M."/>
        </authorList>
    </citation>
    <scope>NUCLEOTIDE SEQUENCE [LARGE SCALE GENOMIC DNA]</scope>
    <source>
        <strain evidence="1 2">XR_2019</strain>
        <tissue evidence="1">Muscle</tissue>
    </source>
</reference>
<dbReference type="Proteomes" id="UP001444071">
    <property type="component" value="Unassembled WGS sequence"/>
</dbReference>
<protein>
    <submittedName>
        <fullName evidence="1">Uncharacterized protein</fullName>
    </submittedName>
</protein>
<accession>A0ABV0X1L5</accession>
<dbReference type="EMBL" id="JAHRIM010082802">
    <property type="protein sequence ID" value="MEQ2275778.1"/>
    <property type="molecule type" value="Genomic_DNA"/>
</dbReference>
<comment type="caution">
    <text evidence="1">The sequence shown here is derived from an EMBL/GenBank/DDBJ whole genome shotgun (WGS) entry which is preliminary data.</text>
</comment>
<evidence type="ECO:0000313" key="2">
    <source>
        <dbReference type="Proteomes" id="UP001444071"/>
    </source>
</evidence>
<keyword evidence="2" id="KW-1185">Reference proteome</keyword>
<name>A0ABV0X1L5_9TELE</name>